<dbReference type="Proteomes" id="UP000315711">
    <property type="component" value="Unassembled WGS sequence"/>
</dbReference>
<dbReference type="EMBL" id="VLKZ01000007">
    <property type="protein sequence ID" value="TWI55179.1"/>
    <property type="molecule type" value="Genomic_DNA"/>
</dbReference>
<comment type="similarity">
    <text evidence="3">Belongs to the CheB family.</text>
</comment>
<feature type="modified residue" description="4-aspartylphosphate" evidence="3 5">
    <location>
        <position position="57"/>
    </location>
</feature>
<dbReference type="InterPro" id="IPR000673">
    <property type="entry name" value="Sig_transdc_resp-reg_Me-estase"/>
</dbReference>
<proteinExistence type="inferred from homology"/>
<dbReference type="Pfam" id="PF00072">
    <property type="entry name" value="Response_reg"/>
    <property type="match status" value="1"/>
</dbReference>
<dbReference type="InterPro" id="IPR011006">
    <property type="entry name" value="CheY-like_superfamily"/>
</dbReference>
<dbReference type="OrthoDB" id="9793421at2"/>
<dbReference type="PANTHER" id="PTHR42872:SF3">
    <property type="entry name" value="PROTEIN-GLUTAMATE METHYLESTERASE_PROTEIN-GLUTAMINE GLUTAMINASE 1"/>
    <property type="match status" value="1"/>
</dbReference>
<evidence type="ECO:0000259" key="6">
    <source>
        <dbReference type="PROSITE" id="PS50110"/>
    </source>
</evidence>
<feature type="active site" evidence="3 4">
    <location>
        <position position="291"/>
    </location>
</feature>
<accession>A0A562QEP4</accession>
<dbReference type="Pfam" id="PF01339">
    <property type="entry name" value="CheB_methylest"/>
    <property type="match status" value="1"/>
</dbReference>
<evidence type="ECO:0000256" key="3">
    <source>
        <dbReference type="HAMAP-Rule" id="MF_00099"/>
    </source>
</evidence>
<dbReference type="SMART" id="SM00448">
    <property type="entry name" value="REC"/>
    <property type="match status" value="1"/>
</dbReference>
<comment type="catalytic activity">
    <reaction evidence="3">
        <text>L-glutaminyl-[protein] + H2O = L-glutamyl-[protein] + NH4(+)</text>
        <dbReference type="Rhea" id="RHEA:16441"/>
        <dbReference type="Rhea" id="RHEA-COMP:10207"/>
        <dbReference type="Rhea" id="RHEA-COMP:10208"/>
        <dbReference type="ChEBI" id="CHEBI:15377"/>
        <dbReference type="ChEBI" id="CHEBI:28938"/>
        <dbReference type="ChEBI" id="CHEBI:29973"/>
        <dbReference type="ChEBI" id="CHEBI:30011"/>
        <dbReference type="EC" id="3.5.1.44"/>
    </reaction>
</comment>
<comment type="catalytic activity">
    <reaction evidence="2 3">
        <text>[protein]-L-glutamate 5-O-methyl ester + H2O = L-glutamyl-[protein] + methanol + H(+)</text>
        <dbReference type="Rhea" id="RHEA:23236"/>
        <dbReference type="Rhea" id="RHEA-COMP:10208"/>
        <dbReference type="Rhea" id="RHEA-COMP:10311"/>
        <dbReference type="ChEBI" id="CHEBI:15377"/>
        <dbReference type="ChEBI" id="CHEBI:15378"/>
        <dbReference type="ChEBI" id="CHEBI:17790"/>
        <dbReference type="ChEBI" id="CHEBI:29973"/>
        <dbReference type="ChEBI" id="CHEBI:82795"/>
        <dbReference type="EC" id="3.1.1.61"/>
    </reaction>
</comment>
<dbReference type="RefSeq" id="WP_144450979.1">
    <property type="nucleotide sequence ID" value="NZ_VLKZ01000007.1"/>
</dbReference>
<dbReference type="InterPro" id="IPR001789">
    <property type="entry name" value="Sig_transdc_resp-reg_receiver"/>
</dbReference>
<dbReference type="CDD" id="cd17541">
    <property type="entry name" value="REC_CheB-like"/>
    <property type="match status" value="1"/>
</dbReference>
<keyword evidence="1 3" id="KW-0378">Hydrolase</keyword>
<keyword evidence="3 5" id="KW-0597">Phosphoprotein</keyword>
<dbReference type="PANTHER" id="PTHR42872">
    <property type="entry name" value="PROTEIN-GLUTAMATE METHYLESTERASE/PROTEIN-GLUTAMINE GLUTAMINASE"/>
    <property type="match status" value="1"/>
</dbReference>
<dbReference type="PROSITE" id="PS50110">
    <property type="entry name" value="RESPONSE_REGULATORY"/>
    <property type="match status" value="1"/>
</dbReference>
<dbReference type="NCBIfam" id="NF001965">
    <property type="entry name" value="PRK00742.1"/>
    <property type="match status" value="1"/>
</dbReference>
<keyword evidence="9" id="KW-1185">Reference proteome</keyword>
<dbReference type="GO" id="GO:0005737">
    <property type="term" value="C:cytoplasm"/>
    <property type="evidence" value="ECO:0007669"/>
    <property type="project" value="UniProtKB-SubCell"/>
</dbReference>
<dbReference type="GO" id="GO:0000156">
    <property type="term" value="F:phosphorelay response regulator activity"/>
    <property type="evidence" value="ECO:0007669"/>
    <property type="project" value="InterPro"/>
</dbReference>
<sequence length="347" mass="37786">MERNIQVLVVDDSAFMRKVITDMLNSDPRIHVIGTARNGEDALLKQKQLRPDVITLDVEMPVLNGLETLKKMMNEDPCPVVMISSTTKEGTENTLIAMEYGAVDFVAKPSGAISLDLDKVEKEIIEKVVLAAKAKLKQATPTKPIISKSLYQPFVKSQKQKIIAIGTSTGGPKALKDVITKVPATVSAPILVVQHMPVGFTKSLADRLNSLSSITVKEAKDGDLLENGTAYIAPGGYHLVLRQVESSFFIKTHLEEPRRGHRPSVDVMYESLSTISDIETIAVIMTGMGADGTEGLMKLKQTASCYAIAESEESCVVFGMPKAAIKTKLVDEVVHVQDIAERISRLV</sequence>
<comment type="PTM">
    <text evidence="3">Phosphorylated by CheA. Phosphorylation of the N-terminal regulatory domain activates the methylesterase activity.</text>
</comment>
<organism evidence="8 9">
    <name type="scientific">Halalkalibacter nanhaiisediminis</name>
    <dbReference type="NCBI Taxonomy" id="688079"/>
    <lineage>
        <taxon>Bacteria</taxon>
        <taxon>Bacillati</taxon>
        <taxon>Bacillota</taxon>
        <taxon>Bacilli</taxon>
        <taxon>Bacillales</taxon>
        <taxon>Bacillaceae</taxon>
        <taxon>Halalkalibacter</taxon>
    </lineage>
</organism>
<comment type="caution">
    <text evidence="8">The sequence shown here is derived from an EMBL/GenBank/DDBJ whole genome shotgun (WGS) entry which is preliminary data.</text>
</comment>
<evidence type="ECO:0000256" key="1">
    <source>
        <dbReference type="ARBA" id="ARBA00022801"/>
    </source>
</evidence>
<feature type="domain" description="CheB-type methylesterase" evidence="7">
    <location>
        <begin position="153"/>
        <end position="347"/>
    </location>
</feature>
<dbReference type="Gene3D" id="3.40.50.180">
    <property type="entry name" value="Methylesterase CheB, C-terminal domain"/>
    <property type="match status" value="1"/>
</dbReference>
<evidence type="ECO:0000256" key="4">
    <source>
        <dbReference type="PROSITE-ProRule" id="PRU00050"/>
    </source>
</evidence>
<dbReference type="PIRSF" id="PIRSF000876">
    <property type="entry name" value="RR_chemtxs_CheB"/>
    <property type="match status" value="1"/>
</dbReference>
<dbReference type="GO" id="GO:0008984">
    <property type="term" value="F:protein-glutamate methylesterase activity"/>
    <property type="evidence" value="ECO:0007669"/>
    <property type="project" value="UniProtKB-UniRule"/>
</dbReference>
<feature type="active site" evidence="3 4">
    <location>
        <position position="168"/>
    </location>
</feature>
<evidence type="ECO:0000259" key="7">
    <source>
        <dbReference type="PROSITE" id="PS50122"/>
    </source>
</evidence>
<dbReference type="NCBIfam" id="NF009206">
    <property type="entry name" value="PRK12555.1"/>
    <property type="match status" value="1"/>
</dbReference>
<comment type="subcellular location">
    <subcellularLocation>
        <location evidence="3">Cytoplasm</location>
    </subcellularLocation>
</comment>
<feature type="active site" evidence="3 4">
    <location>
        <position position="195"/>
    </location>
</feature>
<dbReference type="GO" id="GO:0050568">
    <property type="term" value="F:protein-glutamine glutaminase activity"/>
    <property type="evidence" value="ECO:0007669"/>
    <property type="project" value="UniProtKB-UniRule"/>
</dbReference>
<name>A0A562QEP4_9BACI</name>
<dbReference type="EC" id="3.5.1.44" evidence="3"/>
<evidence type="ECO:0000256" key="2">
    <source>
        <dbReference type="ARBA" id="ARBA00048267"/>
    </source>
</evidence>
<reference evidence="8 9" key="1">
    <citation type="journal article" date="2015" name="Stand. Genomic Sci.">
        <title>Genomic Encyclopedia of Bacterial and Archaeal Type Strains, Phase III: the genomes of soil and plant-associated and newly described type strains.</title>
        <authorList>
            <person name="Whitman W.B."/>
            <person name="Woyke T."/>
            <person name="Klenk H.P."/>
            <person name="Zhou Y."/>
            <person name="Lilburn T.G."/>
            <person name="Beck B.J."/>
            <person name="De Vos P."/>
            <person name="Vandamme P."/>
            <person name="Eisen J.A."/>
            <person name="Garrity G."/>
            <person name="Hugenholtz P."/>
            <person name="Kyrpides N.C."/>
        </authorList>
    </citation>
    <scope>NUCLEOTIDE SEQUENCE [LARGE SCALE GENOMIC DNA]</scope>
    <source>
        <strain evidence="8 9">CGMCC 1.10116</strain>
    </source>
</reference>
<dbReference type="PROSITE" id="PS50122">
    <property type="entry name" value="CHEB"/>
    <property type="match status" value="1"/>
</dbReference>
<gene>
    <name evidence="3" type="primary">cheB</name>
    <name evidence="8" type="ORF">IQ10_02726</name>
</gene>
<evidence type="ECO:0000313" key="9">
    <source>
        <dbReference type="Proteomes" id="UP000315711"/>
    </source>
</evidence>
<protein>
    <recommendedName>
        <fullName evidence="3">Protein-glutamate methylesterase/protein-glutamine glutaminase</fullName>
        <ecNumber evidence="3">3.1.1.61</ecNumber>
        <ecNumber evidence="3">3.5.1.44</ecNumber>
    </recommendedName>
</protein>
<evidence type="ECO:0000256" key="5">
    <source>
        <dbReference type="PROSITE-ProRule" id="PRU00169"/>
    </source>
</evidence>
<dbReference type="Gene3D" id="3.40.50.2300">
    <property type="match status" value="1"/>
</dbReference>
<dbReference type="HAMAP" id="MF_00099">
    <property type="entry name" value="CheB_chemtxs"/>
    <property type="match status" value="1"/>
</dbReference>
<evidence type="ECO:0000313" key="8">
    <source>
        <dbReference type="EMBL" id="TWI55179.1"/>
    </source>
</evidence>
<dbReference type="InterPro" id="IPR008248">
    <property type="entry name" value="CheB-like"/>
</dbReference>
<keyword evidence="3" id="KW-0963">Cytoplasm</keyword>
<comment type="function">
    <text evidence="3">Involved in chemotaxis. Part of a chemotaxis signal transduction system that modulates chemotaxis in response to various stimuli. Catalyzes the demethylation of specific methylglutamate residues introduced into the chemoreceptors (methyl-accepting chemotaxis proteins or MCP) by CheR. Also mediates the irreversible deamidation of specific glutamine residues to glutamic acid.</text>
</comment>
<dbReference type="EC" id="3.1.1.61" evidence="3"/>
<dbReference type="CDD" id="cd16432">
    <property type="entry name" value="CheB_Rec"/>
    <property type="match status" value="1"/>
</dbReference>
<dbReference type="SUPFAM" id="SSF52172">
    <property type="entry name" value="CheY-like"/>
    <property type="match status" value="1"/>
</dbReference>
<dbReference type="InterPro" id="IPR035909">
    <property type="entry name" value="CheB_C"/>
</dbReference>
<dbReference type="AlphaFoldDB" id="A0A562QEP4"/>
<dbReference type="GO" id="GO:0006935">
    <property type="term" value="P:chemotaxis"/>
    <property type="evidence" value="ECO:0007669"/>
    <property type="project" value="UniProtKB-UniRule"/>
</dbReference>
<keyword evidence="3 4" id="KW-0145">Chemotaxis</keyword>
<dbReference type="SUPFAM" id="SSF52738">
    <property type="entry name" value="Methylesterase CheB, C-terminal domain"/>
    <property type="match status" value="1"/>
</dbReference>
<comment type="domain">
    <text evidence="3">Contains a C-terminal catalytic domain, and an N-terminal region which modulates catalytic activity.</text>
</comment>
<feature type="domain" description="Response regulatory" evidence="6">
    <location>
        <begin position="6"/>
        <end position="123"/>
    </location>
</feature>